<dbReference type="PRINTS" id="PR00069">
    <property type="entry name" value="ALDKETRDTASE"/>
</dbReference>
<evidence type="ECO:0000256" key="6">
    <source>
        <dbReference type="PIRSR" id="PIRSR000097-3"/>
    </source>
</evidence>
<evidence type="ECO:0000256" key="5">
    <source>
        <dbReference type="PIRSR" id="PIRSR000097-2"/>
    </source>
</evidence>
<dbReference type="InterPro" id="IPR020471">
    <property type="entry name" value="AKR"/>
</dbReference>
<dbReference type="AlphaFoldDB" id="A0A2S1KUA2"/>
<proteinExistence type="inferred from homology"/>
<dbReference type="FunFam" id="3.20.20.100:FF:000002">
    <property type="entry name" value="2,5-diketo-D-gluconic acid reductase A"/>
    <property type="match status" value="1"/>
</dbReference>
<dbReference type="PANTHER" id="PTHR43827">
    <property type="entry name" value="2,5-DIKETO-D-GLUCONIC ACID REDUCTASE"/>
    <property type="match status" value="1"/>
</dbReference>
<dbReference type="CDD" id="cd19071">
    <property type="entry name" value="AKR_AKR1-5-like"/>
    <property type="match status" value="1"/>
</dbReference>
<dbReference type="Gene3D" id="3.20.20.100">
    <property type="entry name" value="NADP-dependent oxidoreductase domain"/>
    <property type="match status" value="1"/>
</dbReference>
<dbReference type="Proteomes" id="UP000244870">
    <property type="component" value="Chromosome"/>
</dbReference>
<feature type="binding site" evidence="5">
    <location>
        <position position="117"/>
    </location>
    <ligand>
        <name>substrate</name>
    </ligand>
</feature>
<dbReference type="InterPro" id="IPR023210">
    <property type="entry name" value="NADP_OxRdtase_dom"/>
</dbReference>
<evidence type="ECO:0000256" key="1">
    <source>
        <dbReference type="ARBA" id="ARBA00007905"/>
    </source>
</evidence>
<feature type="active site" description="Proton donor" evidence="4">
    <location>
        <position position="59"/>
    </location>
</feature>
<evidence type="ECO:0000313" key="9">
    <source>
        <dbReference type="Proteomes" id="UP000244870"/>
    </source>
</evidence>
<keyword evidence="3" id="KW-0560">Oxidoreductase</keyword>
<organism evidence="8 9">
    <name type="scientific">Weissella cibaria</name>
    <dbReference type="NCBI Taxonomy" id="137591"/>
    <lineage>
        <taxon>Bacteria</taxon>
        <taxon>Bacillati</taxon>
        <taxon>Bacillota</taxon>
        <taxon>Bacilli</taxon>
        <taxon>Lactobacillales</taxon>
        <taxon>Lactobacillaceae</taxon>
        <taxon>Weissella</taxon>
    </lineage>
</organism>
<dbReference type="PANTHER" id="PTHR43827:SF3">
    <property type="entry name" value="NADP-DEPENDENT OXIDOREDUCTASE DOMAIN-CONTAINING PROTEIN"/>
    <property type="match status" value="1"/>
</dbReference>
<dbReference type="GO" id="GO:0016616">
    <property type="term" value="F:oxidoreductase activity, acting on the CH-OH group of donors, NAD or NADP as acceptor"/>
    <property type="evidence" value="ECO:0007669"/>
    <property type="project" value="UniProtKB-ARBA"/>
</dbReference>
<reference evidence="8 9" key="1">
    <citation type="submission" date="2017-04" db="EMBL/GenBank/DDBJ databases">
        <title>Weissella cibaria strain m2 complete genome.</title>
        <authorList>
            <person name="Pan Q."/>
            <person name="Tan M."/>
            <person name="Yao F."/>
            <person name="Su S."/>
        </authorList>
    </citation>
    <scope>NUCLEOTIDE SEQUENCE [LARGE SCALE GENOMIC DNA]</scope>
    <source>
        <strain evidence="8 9">M2</strain>
    </source>
</reference>
<dbReference type="EMBL" id="CP020928">
    <property type="protein sequence ID" value="AWF96609.1"/>
    <property type="molecule type" value="Genomic_DNA"/>
</dbReference>
<name>A0A2S1KUA2_9LACO</name>
<feature type="domain" description="NADP-dependent oxidoreductase" evidence="7">
    <location>
        <begin position="32"/>
        <end position="267"/>
    </location>
</feature>
<feature type="site" description="Lowers pKa of active site Tyr" evidence="6">
    <location>
        <position position="84"/>
    </location>
</feature>
<gene>
    <name evidence="8" type="ORF">B6254_2258</name>
</gene>
<keyword evidence="2" id="KW-0521">NADP</keyword>
<accession>A0A2S1KUA2</accession>
<evidence type="ECO:0000259" key="7">
    <source>
        <dbReference type="Pfam" id="PF00248"/>
    </source>
</evidence>
<comment type="similarity">
    <text evidence="1">Belongs to the aldo/keto reductase family.</text>
</comment>
<dbReference type="InterPro" id="IPR018170">
    <property type="entry name" value="Aldo/ket_reductase_CS"/>
</dbReference>
<evidence type="ECO:0000256" key="2">
    <source>
        <dbReference type="ARBA" id="ARBA00022857"/>
    </source>
</evidence>
<sequence>MVEGFNMSDLTTKVTLADGHEMPLQGLGLYKVTSQAELTGVVQSAWESGYRLFDTAQMYKNEGMLGAAIKELSLPRDEMFVTTKVAEANQGYDATLASVEASLRELDMDYVDLLLVHWPLHQHFFETWRAFERLKDEGLVKSIGTSNYGMVHLQYLATKANEQPVVNQVENHPHLTQDALLQYHQDNRIVTQAWAPLGRGSVLAEPVIVDIAAKYQKSPAQVVLRWHVQRGTSIIPKSSRPERVVENGNVYDFALTDEEMALITGLNKFERISQEPEQVYERGAQYPH</sequence>
<evidence type="ECO:0000256" key="4">
    <source>
        <dbReference type="PIRSR" id="PIRSR000097-1"/>
    </source>
</evidence>
<evidence type="ECO:0000256" key="3">
    <source>
        <dbReference type="ARBA" id="ARBA00023002"/>
    </source>
</evidence>
<dbReference type="PIRSF" id="PIRSF000097">
    <property type="entry name" value="AKR"/>
    <property type="match status" value="1"/>
</dbReference>
<dbReference type="InterPro" id="IPR036812">
    <property type="entry name" value="NAD(P)_OxRdtase_dom_sf"/>
</dbReference>
<evidence type="ECO:0000313" key="8">
    <source>
        <dbReference type="EMBL" id="AWF96609.1"/>
    </source>
</evidence>
<dbReference type="PROSITE" id="PS00798">
    <property type="entry name" value="ALDOKETO_REDUCTASE_1"/>
    <property type="match status" value="1"/>
</dbReference>
<dbReference type="Pfam" id="PF00248">
    <property type="entry name" value="Aldo_ket_red"/>
    <property type="match status" value="1"/>
</dbReference>
<dbReference type="SUPFAM" id="SSF51430">
    <property type="entry name" value="NAD(P)-linked oxidoreductase"/>
    <property type="match status" value="1"/>
</dbReference>
<protein>
    <submittedName>
        <fullName evidence="8">Prostaglandin F synthase</fullName>
    </submittedName>
</protein>